<reference evidence="14" key="1">
    <citation type="submission" date="2025-08" db="UniProtKB">
        <authorList>
            <consortium name="RefSeq"/>
        </authorList>
    </citation>
    <scope>IDENTIFICATION</scope>
    <source>
        <tissue evidence="14">Fruit stalk</tissue>
    </source>
</reference>
<dbReference type="Pfam" id="PF02373">
    <property type="entry name" value="JmjC"/>
    <property type="match status" value="1"/>
</dbReference>
<keyword evidence="7" id="KW-0863">Zinc-finger</keyword>
<dbReference type="InterPro" id="IPR045109">
    <property type="entry name" value="LSDs-like"/>
</dbReference>
<evidence type="ECO:0000313" key="13">
    <source>
        <dbReference type="Proteomes" id="UP000515121"/>
    </source>
</evidence>
<dbReference type="CDD" id="cd02208">
    <property type="entry name" value="cupin_RmlC-like"/>
    <property type="match status" value="1"/>
</dbReference>
<dbReference type="InterPro" id="IPR003347">
    <property type="entry name" value="JmjC_dom"/>
</dbReference>
<keyword evidence="7" id="KW-0862">Zinc</keyword>
<dbReference type="Pfam" id="PF10497">
    <property type="entry name" value="zf-4CXXC_R1"/>
    <property type="match status" value="1"/>
</dbReference>
<comment type="caution">
    <text evidence="8">Lacks conserved residue(s) required for the propagation of feature annotation.</text>
</comment>
<dbReference type="GO" id="GO:0000785">
    <property type="term" value="C:chromatin"/>
    <property type="evidence" value="ECO:0007669"/>
    <property type="project" value="TreeGrafter"/>
</dbReference>
<feature type="region of interest" description="Disordered" evidence="9">
    <location>
        <begin position="60"/>
        <end position="130"/>
    </location>
</feature>
<dbReference type="FunFam" id="2.60.120.650:FF:000033">
    <property type="entry name" value="Transcription factor jumonji (JmjC) domain-containing protein"/>
    <property type="match status" value="1"/>
</dbReference>
<dbReference type="PROSITE" id="PS51184">
    <property type="entry name" value="JMJC"/>
    <property type="match status" value="1"/>
</dbReference>
<dbReference type="GO" id="GO:0006357">
    <property type="term" value="P:regulation of transcription by RNA polymerase II"/>
    <property type="evidence" value="ECO:0007669"/>
    <property type="project" value="TreeGrafter"/>
</dbReference>
<evidence type="ECO:0000256" key="4">
    <source>
        <dbReference type="ARBA" id="ARBA00023015"/>
    </source>
</evidence>
<protein>
    <submittedName>
        <fullName evidence="14">Lysine-specific demethylase JMJ25-like</fullName>
    </submittedName>
</protein>
<organism evidence="13 14">
    <name type="scientific">Durio zibethinus</name>
    <name type="common">Durian</name>
    <dbReference type="NCBI Taxonomy" id="66656"/>
    <lineage>
        <taxon>Eukaryota</taxon>
        <taxon>Viridiplantae</taxon>
        <taxon>Streptophyta</taxon>
        <taxon>Embryophyta</taxon>
        <taxon>Tracheophyta</taxon>
        <taxon>Spermatophyta</taxon>
        <taxon>Magnoliopsida</taxon>
        <taxon>eudicotyledons</taxon>
        <taxon>Gunneridae</taxon>
        <taxon>Pentapetalae</taxon>
        <taxon>rosids</taxon>
        <taxon>malvids</taxon>
        <taxon>Malvales</taxon>
        <taxon>Malvaceae</taxon>
        <taxon>Helicteroideae</taxon>
        <taxon>Durio</taxon>
    </lineage>
</organism>
<evidence type="ECO:0000256" key="1">
    <source>
        <dbReference type="ARBA" id="ARBA00004123"/>
    </source>
</evidence>
<keyword evidence="13" id="KW-1185">Reference proteome</keyword>
<dbReference type="PROSITE" id="PS50089">
    <property type="entry name" value="ZF_RING_2"/>
    <property type="match status" value="1"/>
</dbReference>
<evidence type="ECO:0000256" key="6">
    <source>
        <dbReference type="ARBA" id="ARBA00023242"/>
    </source>
</evidence>
<keyword evidence="4" id="KW-0805">Transcription regulation</keyword>
<feature type="compositionally biased region" description="Basic and acidic residues" evidence="9">
    <location>
        <begin position="104"/>
        <end position="120"/>
    </location>
</feature>
<evidence type="ECO:0000313" key="14">
    <source>
        <dbReference type="RefSeq" id="XP_022718149.1"/>
    </source>
</evidence>
<dbReference type="GO" id="GO:0000118">
    <property type="term" value="C:histone deacetylase complex"/>
    <property type="evidence" value="ECO:0007669"/>
    <property type="project" value="TreeGrafter"/>
</dbReference>
<sequence>MKEGELVGEESFWNDEMVPFIAPPEQLRCARNGSRWRCNRWRVHHQKYCELHFLRLKHRQNNLRKQSPGTTNPQKKDKRKGGQHGNDEEVEPWSRRTRRSAKFSQEKQENGPKPNGKEDGNGGQNESFLGKTRTGNVLAEDIPIGIALVLFDKGKGYQKNGGYCHQCHRFKIRVLRCLKCRRKHFCYSCIKTWYPQSSEEAIAESCPFCRKTCNCKPCLRSNELMKDVKNSGMPLDKDERIKHLKYLISLLYPFLKQFNEEQMKEIELEAMIQGLRSSEIEVLQAVSDDYERLYCNNCKTSIVDLHRVCPKCSYELCLTCCSEIRGKCLRGGDKMVQRYVNRGEAYLHGGEHLPLLLDKKKNKTSSRKRIGLLSKWQVNGNDDIPCPVERLGGCGHERLELKCMLPSDWVSMLNIKAKRLVKFHKLEEALGTLTGHCSCLKLDNEIGVVNEAMRLSESQEYCSKNYLYSPSAKDIKQGNLEHFRWHWIKGEPVLVRNVLESTSGLSWEPMVMWRAFRDVSNKKDSSNVNVRAIDCLDLCEVELNIHKFFLGYLKGCAHSNSWPQLLKLKDWPPSDLFEELLPRHCAEFVSALPFLEYTNPFSGILNVAAKLPANSLKPDLGPKTFIAYGFVEELGRGDSVTKLHYDMSDAVNVLMHTVDVTLTSEQLADIGILKRRHIKQDQIELYGIDKDSYLPLKEQVDVDFFMKAVKPPKRKHQTSKQKVESCSSSDSVYKLLMKSSEFQDEEEFKLDKKSNRRIDEARTSETSFSNMHSLNGTDKDSCLRVKEQVDVTVEAVKSPKRKRKTRKKKVKSCRTSLLLQNEEESKVDERNGKMDEAHSENAIDACSTNEAFRKDAVGGDSGCVYDAMEASGGGAVWDIFHRQDVPKLEEFLRKHYREFRHVYGSPVDQVVHPIHDQTFYLTMHHKRKLKEEFGVEPWTIVQKLGEAVFIPAGCPHQVRNLKSCIKVALDFVSPENIYECIRLIEEFRVLPHKHRAKEDKLEVKKMILHALSFAVEELEKLTA</sequence>
<feature type="domain" description="JmjC" evidence="11">
    <location>
        <begin position="600"/>
        <end position="988"/>
    </location>
</feature>
<feature type="domain" description="RING-type" evidence="10">
    <location>
        <begin position="164"/>
        <end position="210"/>
    </location>
</feature>
<dbReference type="RefSeq" id="XP_022718149.1">
    <property type="nucleotide sequence ID" value="XM_022862414.1"/>
</dbReference>
<keyword evidence="3" id="KW-0479">Metal-binding</keyword>
<evidence type="ECO:0000259" key="12">
    <source>
        <dbReference type="PROSITE" id="PS51667"/>
    </source>
</evidence>
<comment type="similarity">
    <text evidence="2">Belongs to the JARID1 histone demethylase family.</text>
</comment>
<evidence type="ECO:0000256" key="2">
    <source>
        <dbReference type="ARBA" id="ARBA00006801"/>
    </source>
</evidence>
<dbReference type="AlphaFoldDB" id="A0A6P5WQ53"/>
<evidence type="ECO:0000256" key="7">
    <source>
        <dbReference type="PROSITE-ProRule" id="PRU00175"/>
    </source>
</evidence>
<dbReference type="GO" id="GO:0031490">
    <property type="term" value="F:chromatin DNA binding"/>
    <property type="evidence" value="ECO:0007669"/>
    <property type="project" value="TreeGrafter"/>
</dbReference>
<dbReference type="GO" id="GO:0032454">
    <property type="term" value="F:histone H3K9 demethylase activity"/>
    <property type="evidence" value="ECO:0007669"/>
    <property type="project" value="InterPro"/>
</dbReference>
<dbReference type="GO" id="GO:0003712">
    <property type="term" value="F:transcription coregulator activity"/>
    <property type="evidence" value="ECO:0007669"/>
    <property type="project" value="TreeGrafter"/>
</dbReference>
<dbReference type="OrthoDB" id="1667110at2759"/>
<evidence type="ECO:0000259" key="11">
    <source>
        <dbReference type="PROSITE" id="PS51184"/>
    </source>
</evidence>
<evidence type="ECO:0000259" key="10">
    <source>
        <dbReference type="PROSITE" id="PS50089"/>
    </source>
</evidence>
<proteinExistence type="inferred from homology"/>
<dbReference type="KEGG" id="dzi:111276660"/>
<feature type="region of interest" description="Disordered" evidence="9">
    <location>
        <begin position="821"/>
        <end position="840"/>
    </location>
</feature>
<comment type="subcellular location">
    <subcellularLocation>
        <location evidence="1">Nucleus</location>
    </subcellularLocation>
</comment>
<accession>A0A6P5WQ53</accession>
<keyword evidence="6" id="KW-0539">Nucleus</keyword>
<dbReference type="PANTHER" id="PTHR12549">
    <property type="entry name" value="JMJC DOMAIN-CONTAINING HISTONE DEMETHYLATION PROTEIN"/>
    <property type="match status" value="1"/>
</dbReference>
<dbReference type="Gene3D" id="2.60.120.650">
    <property type="entry name" value="Cupin"/>
    <property type="match status" value="1"/>
</dbReference>
<dbReference type="GeneID" id="111276660"/>
<feature type="compositionally biased region" description="Basic and acidic residues" evidence="9">
    <location>
        <begin position="823"/>
        <end position="840"/>
    </location>
</feature>
<dbReference type="InterPro" id="IPR001841">
    <property type="entry name" value="Znf_RING"/>
</dbReference>
<evidence type="ECO:0000256" key="8">
    <source>
        <dbReference type="PROSITE-ProRule" id="PRU01002"/>
    </source>
</evidence>
<dbReference type="SMART" id="SM00558">
    <property type="entry name" value="JmjC"/>
    <property type="match status" value="1"/>
</dbReference>
<evidence type="ECO:0000256" key="5">
    <source>
        <dbReference type="ARBA" id="ARBA00023163"/>
    </source>
</evidence>
<dbReference type="Proteomes" id="UP000515121">
    <property type="component" value="Unplaced"/>
</dbReference>
<feature type="domain" description="WRC" evidence="12">
    <location>
        <begin position="23"/>
        <end position="67"/>
    </location>
</feature>
<feature type="compositionally biased region" description="Polar residues" evidence="9">
    <location>
        <begin position="63"/>
        <end position="73"/>
    </location>
</feature>
<dbReference type="InterPro" id="IPR018866">
    <property type="entry name" value="Znf-4CXXC_R1"/>
</dbReference>
<keyword evidence="5" id="KW-0804">Transcription</keyword>
<dbReference type="PROSITE" id="PS51667">
    <property type="entry name" value="WRC"/>
    <property type="match status" value="1"/>
</dbReference>
<dbReference type="InterPro" id="IPR014977">
    <property type="entry name" value="WRC_dom"/>
</dbReference>
<evidence type="ECO:0000256" key="3">
    <source>
        <dbReference type="ARBA" id="ARBA00022723"/>
    </source>
</evidence>
<evidence type="ECO:0000256" key="9">
    <source>
        <dbReference type="SAM" id="MobiDB-lite"/>
    </source>
</evidence>
<dbReference type="SUPFAM" id="SSF51197">
    <property type="entry name" value="Clavaminate synthase-like"/>
    <property type="match status" value="1"/>
</dbReference>
<dbReference type="GO" id="GO:0008270">
    <property type="term" value="F:zinc ion binding"/>
    <property type="evidence" value="ECO:0007669"/>
    <property type="project" value="UniProtKB-KW"/>
</dbReference>
<dbReference type="Pfam" id="PF08879">
    <property type="entry name" value="WRC"/>
    <property type="match status" value="1"/>
</dbReference>
<dbReference type="PANTHER" id="PTHR12549:SF62">
    <property type="entry name" value="LYSINE-SPECIFIC DEMETHYLASE JMJ25-LIKE"/>
    <property type="match status" value="1"/>
</dbReference>
<name>A0A6P5WQ53_DURZI</name>
<gene>
    <name evidence="14" type="primary">LOC111276660</name>
</gene>